<reference evidence="2" key="1">
    <citation type="submission" date="2021-02" db="EMBL/GenBank/DDBJ databases">
        <title>Comparative genomics reveals that relaxation of natural selection precedes convergent phenotypic evolution of cavefish.</title>
        <authorList>
            <person name="Peng Z."/>
        </authorList>
    </citation>
    <scope>NUCLEOTIDE SEQUENCE</scope>
    <source>
        <tissue evidence="2">Muscle</tissue>
    </source>
</reference>
<dbReference type="PANTHER" id="PTHR46657">
    <property type="entry name" value="CENTROSOMAL PROTEIN OF 128 KDA"/>
    <property type="match status" value="1"/>
</dbReference>
<feature type="region of interest" description="Disordered" evidence="1">
    <location>
        <begin position="124"/>
        <end position="143"/>
    </location>
</feature>
<feature type="non-terminal residue" evidence="2">
    <location>
        <position position="163"/>
    </location>
</feature>
<accession>A0A9W7W848</accession>
<dbReference type="InterPro" id="IPR026652">
    <property type="entry name" value="CEP128"/>
</dbReference>
<name>A0A9W7W848_TRIRA</name>
<evidence type="ECO:0000313" key="2">
    <source>
        <dbReference type="EMBL" id="KAI7789570.1"/>
    </source>
</evidence>
<protein>
    <submittedName>
        <fullName evidence="2">N-acetyl-beta-glucosaminyl-glycoprotein 4-beta-N-acetylgalactosaminyltransferase 1</fullName>
    </submittedName>
</protein>
<gene>
    <name evidence="2" type="ORF">IRJ41_000962</name>
</gene>
<dbReference type="Proteomes" id="UP001059041">
    <property type="component" value="Unassembled WGS sequence"/>
</dbReference>
<dbReference type="GO" id="GO:0000922">
    <property type="term" value="C:spindle pole"/>
    <property type="evidence" value="ECO:0007669"/>
    <property type="project" value="TreeGrafter"/>
</dbReference>
<dbReference type="GO" id="GO:0005814">
    <property type="term" value="C:centriole"/>
    <property type="evidence" value="ECO:0007669"/>
    <property type="project" value="TreeGrafter"/>
</dbReference>
<evidence type="ECO:0000256" key="1">
    <source>
        <dbReference type="SAM" id="MobiDB-lite"/>
    </source>
</evidence>
<feature type="region of interest" description="Disordered" evidence="1">
    <location>
        <begin position="1"/>
        <end position="36"/>
    </location>
</feature>
<dbReference type="PANTHER" id="PTHR46657:SF1">
    <property type="entry name" value="CENTROSOMAL PROTEIN OF 128 KDA"/>
    <property type="match status" value="1"/>
</dbReference>
<sequence length="163" mass="19065">MNHVDHIPQTLASHSPVPAESRSRSQHGADMLQPDPRDTFFNIPMIDPARLENVLPACLYSPTYVVKDFPIARYQGLQFAITLTPGLQKDPHRWLAEAKTKLHWLCEEVREREAMDRRLKRTLQQQKEQTKTLKQSRDSEQQSLLDRITQQDRLLQDIQSEKR</sequence>
<dbReference type="EMBL" id="JAFHDT010000431">
    <property type="protein sequence ID" value="KAI7789570.1"/>
    <property type="molecule type" value="Genomic_DNA"/>
</dbReference>
<comment type="caution">
    <text evidence="2">The sequence shown here is derived from an EMBL/GenBank/DDBJ whole genome shotgun (WGS) entry which is preliminary data.</text>
</comment>
<dbReference type="AlphaFoldDB" id="A0A9W7W848"/>
<proteinExistence type="predicted"/>
<evidence type="ECO:0000313" key="3">
    <source>
        <dbReference type="Proteomes" id="UP001059041"/>
    </source>
</evidence>
<feature type="compositionally biased region" description="Basic and acidic residues" evidence="1">
    <location>
        <begin position="128"/>
        <end position="140"/>
    </location>
</feature>
<keyword evidence="3" id="KW-1185">Reference proteome</keyword>
<organism evidence="2 3">
    <name type="scientific">Triplophysa rosa</name>
    <name type="common">Cave loach</name>
    <dbReference type="NCBI Taxonomy" id="992332"/>
    <lineage>
        <taxon>Eukaryota</taxon>
        <taxon>Metazoa</taxon>
        <taxon>Chordata</taxon>
        <taxon>Craniata</taxon>
        <taxon>Vertebrata</taxon>
        <taxon>Euteleostomi</taxon>
        <taxon>Actinopterygii</taxon>
        <taxon>Neopterygii</taxon>
        <taxon>Teleostei</taxon>
        <taxon>Ostariophysi</taxon>
        <taxon>Cypriniformes</taxon>
        <taxon>Nemacheilidae</taxon>
        <taxon>Triplophysa</taxon>
    </lineage>
</organism>